<reference evidence="2 3" key="2">
    <citation type="journal article" date="2013" name="PLoS ONE">
        <title>INDIGO - INtegrated Data Warehouse of MIcrobial GenOmes with Examples from the Red Sea Extremophiles.</title>
        <authorList>
            <person name="Alam I."/>
            <person name="Antunes A."/>
            <person name="Kamau A.A."/>
            <person name="Ba Alawi W."/>
            <person name="Kalkatawi M."/>
            <person name="Stingl U."/>
            <person name="Bajic V.B."/>
        </authorList>
    </citation>
    <scope>NUCLEOTIDE SEQUENCE [LARGE SCALE GENOMIC DNA]</scope>
    <source>
        <strain evidence="2 3">SSD-17B</strain>
    </source>
</reference>
<keyword evidence="3" id="KW-1185">Reference proteome</keyword>
<dbReference type="SUPFAM" id="SSF55811">
    <property type="entry name" value="Nudix"/>
    <property type="match status" value="1"/>
</dbReference>
<dbReference type="eggNOG" id="COG1443">
    <property type="taxonomic scope" value="Bacteria"/>
</dbReference>
<organism evidence="2 3">
    <name type="scientific">Haloplasma contractile SSD-17B</name>
    <dbReference type="NCBI Taxonomy" id="1033810"/>
    <lineage>
        <taxon>Bacteria</taxon>
        <taxon>Bacillati</taxon>
        <taxon>Mycoplasmatota</taxon>
        <taxon>Mollicutes</taxon>
        <taxon>Haloplasmatales</taxon>
        <taxon>Haloplasmataceae</taxon>
        <taxon>Haloplasma</taxon>
    </lineage>
</organism>
<dbReference type="RefSeq" id="WP_008824616.1">
    <property type="nucleotide sequence ID" value="NZ_AFNU02000014.1"/>
</dbReference>
<dbReference type="PANTHER" id="PTHR10885">
    <property type="entry name" value="ISOPENTENYL-DIPHOSPHATE DELTA-ISOMERASE"/>
    <property type="match status" value="1"/>
</dbReference>
<keyword evidence="2" id="KW-0413">Isomerase</keyword>
<dbReference type="EMBL" id="AFNU02000014">
    <property type="protein sequence ID" value="ERJ11197.1"/>
    <property type="molecule type" value="Genomic_DNA"/>
</dbReference>
<dbReference type="Gene3D" id="3.90.79.10">
    <property type="entry name" value="Nucleoside Triphosphate Pyrophosphohydrolase"/>
    <property type="match status" value="1"/>
</dbReference>
<dbReference type="CDD" id="cd04693">
    <property type="entry name" value="NUDIX_Hydrolase"/>
    <property type="match status" value="1"/>
</dbReference>
<evidence type="ECO:0000313" key="2">
    <source>
        <dbReference type="EMBL" id="ERJ11197.1"/>
    </source>
</evidence>
<dbReference type="STRING" id="1033810.HLPCO_002766"/>
<feature type="domain" description="Nudix hydrolase" evidence="1">
    <location>
        <begin position="28"/>
        <end position="157"/>
    </location>
</feature>
<proteinExistence type="predicted"/>
<dbReference type="PROSITE" id="PS51462">
    <property type="entry name" value="NUDIX"/>
    <property type="match status" value="1"/>
</dbReference>
<dbReference type="AlphaFoldDB" id="U2DRJ3"/>
<dbReference type="EC" id="5.3.3.2" evidence="2"/>
<gene>
    <name evidence="2" type="ORF">HLPCO_002766</name>
</gene>
<dbReference type="GO" id="GO:0005737">
    <property type="term" value="C:cytoplasm"/>
    <property type="evidence" value="ECO:0007669"/>
    <property type="project" value="TreeGrafter"/>
</dbReference>
<comment type="caution">
    <text evidence="2">The sequence shown here is derived from an EMBL/GenBank/DDBJ whole genome shotgun (WGS) entry which is preliminary data.</text>
</comment>
<dbReference type="Proteomes" id="UP000005707">
    <property type="component" value="Unassembled WGS sequence"/>
</dbReference>
<dbReference type="GO" id="GO:0004452">
    <property type="term" value="F:isopentenyl-diphosphate delta-isomerase activity"/>
    <property type="evidence" value="ECO:0007669"/>
    <property type="project" value="UniProtKB-EC"/>
</dbReference>
<reference evidence="2 3" key="1">
    <citation type="journal article" date="2011" name="J. Bacteriol.">
        <title>Genome sequence of Haloplasma contractile, an unusual contractile bacterium from a deep-sea anoxic brine lake.</title>
        <authorList>
            <person name="Antunes A."/>
            <person name="Alam I."/>
            <person name="El Dorry H."/>
            <person name="Siam R."/>
            <person name="Robertson A."/>
            <person name="Bajic V.B."/>
            <person name="Stingl U."/>
        </authorList>
    </citation>
    <scope>NUCLEOTIDE SEQUENCE [LARGE SCALE GENOMIC DNA]</scope>
    <source>
        <strain evidence="2 3">SSD-17B</strain>
    </source>
</reference>
<dbReference type="OrthoDB" id="9786032at2"/>
<name>U2DRJ3_9MOLU</name>
<dbReference type="InterPro" id="IPR000086">
    <property type="entry name" value="NUDIX_hydrolase_dom"/>
</dbReference>
<dbReference type="InterPro" id="IPR015797">
    <property type="entry name" value="NUDIX_hydrolase-like_dom_sf"/>
</dbReference>
<dbReference type="Pfam" id="PF00293">
    <property type="entry name" value="NUDIX"/>
    <property type="match status" value="1"/>
</dbReference>
<dbReference type="PANTHER" id="PTHR10885:SF20">
    <property type="entry name" value="NUDIX HYDROLASE DOMAIN-CONTAINING PROTEIN"/>
    <property type="match status" value="1"/>
</dbReference>
<accession>U2DRJ3</accession>
<evidence type="ECO:0000313" key="3">
    <source>
        <dbReference type="Proteomes" id="UP000005707"/>
    </source>
</evidence>
<evidence type="ECO:0000259" key="1">
    <source>
        <dbReference type="PROSITE" id="PS51462"/>
    </source>
</evidence>
<sequence length="163" mass="19066">MEIRDLYTMDRQKTGITNIKGDPLKEGEYIIIVHVWITNHNNEILIQKRQPWKKWYPNLWDCSVVGGALSGEDTVDTAIREAKEELSIELEAEDINILFTHKTKHCFYDICLVQKDIDIKKLNLQHEEVADIKWATKDEIVSMIKGDKFVKTDYLEKVFDAIE</sequence>
<dbReference type="GO" id="GO:0009240">
    <property type="term" value="P:isopentenyl diphosphate biosynthetic process"/>
    <property type="evidence" value="ECO:0007669"/>
    <property type="project" value="TreeGrafter"/>
</dbReference>
<dbReference type="InParanoid" id="U2DRJ3"/>
<protein>
    <submittedName>
        <fullName evidence="2">Isopentenyl-diphosphate delta-isomerase protein</fullName>
        <ecNumber evidence="2">5.3.3.2</ecNumber>
    </submittedName>
</protein>